<dbReference type="PANTHER" id="PTHR43877">
    <property type="entry name" value="AMINOALKYLPHOSPHONATE N-ACETYLTRANSFERASE-RELATED-RELATED"/>
    <property type="match status" value="1"/>
</dbReference>
<evidence type="ECO:0000259" key="3">
    <source>
        <dbReference type="Pfam" id="PF00583"/>
    </source>
</evidence>
<protein>
    <submittedName>
        <fullName evidence="4">Acetyltransferase (GNAT) family protein</fullName>
    </submittedName>
</protein>
<dbReference type="InterPro" id="IPR050832">
    <property type="entry name" value="Bact_Acetyltransf"/>
</dbReference>
<feature type="domain" description="N-acetyltransferase" evidence="3">
    <location>
        <begin position="161"/>
        <end position="272"/>
    </location>
</feature>
<dbReference type="GO" id="GO:0016747">
    <property type="term" value="F:acyltransferase activity, transferring groups other than amino-acyl groups"/>
    <property type="evidence" value="ECO:0007669"/>
    <property type="project" value="InterPro"/>
</dbReference>
<dbReference type="Proteomes" id="UP000219612">
    <property type="component" value="Unassembled WGS sequence"/>
</dbReference>
<feature type="domain" description="N-acetyltransferase" evidence="3">
    <location>
        <begin position="23"/>
        <end position="83"/>
    </location>
</feature>
<dbReference type="PANTHER" id="PTHR43877:SF1">
    <property type="entry name" value="ACETYLTRANSFERASE"/>
    <property type="match status" value="1"/>
</dbReference>
<keyword evidence="1 4" id="KW-0808">Transferase</keyword>
<reference evidence="4 5" key="1">
    <citation type="submission" date="2017-09" db="EMBL/GenBank/DDBJ databases">
        <authorList>
            <person name="Ehlers B."/>
            <person name="Leendertz F.H."/>
        </authorList>
    </citation>
    <scope>NUCLEOTIDE SEQUENCE [LARGE SCALE GENOMIC DNA]</scope>
    <source>
        <strain evidence="4 5">CGMCC 4.6857</strain>
    </source>
</reference>
<gene>
    <name evidence="4" type="ORF">SAMN05421748_10363</name>
</gene>
<dbReference type="SUPFAM" id="SSF55729">
    <property type="entry name" value="Acyl-CoA N-acyltransferases (Nat)"/>
    <property type="match status" value="2"/>
</dbReference>
<proteinExistence type="predicted"/>
<accession>A0A285H0L8</accession>
<dbReference type="Pfam" id="PF00583">
    <property type="entry name" value="Acetyltransf_1"/>
    <property type="match status" value="2"/>
</dbReference>
<dbReference type="AlphaFoldDB" id="A0A285H0L8"/>
<keyword evidence="2" id="KW-0012">Acyltransferase</keyword>
<sequence length="299" mass="32168">MAGMTVLITPLVDATSPRRLVWLASGADGRPLGTASLRLPPDEGHADLELDVHPAERRAGVGSRLLVEAAAAAAGRKGLRSVLTQPVDEGSPGDRFCVARGLRLVLRLTYTRLDLALPLPAAGADVPGYRLIHWEGRVSDELAETFARSRSAMDDMPMDDADYTPDPWDVDRLHAVADAVSHRGEILCVTAAQSDDGEIAGFTELVVPGDGRGDAQHYGTGVLPAHRGRGLARWMKAGQIARVRTRFPELGGLLADTADSNTAMRRVNDSLGYGFTHRSLLYQYDVGQGSTTQRRQRAS</sequence>
<dbReference type="InterPro" id="IPR016181">
    <property type="entry name" value="Acyl_CoA_acyltransferase"/>
</dbReference>
<name>A0A285H0L8_9ACTN</name>
<evidence type="ECO:0000313" key="5">
    <source>
        <dbReference type="Proteomes" id="UP000219612"/>
    </source>
</evidence>
<dbReference type="Gene3D" id="3.40.630.30">
    <property type="match status" value="1"/>
</dbReference>
<dbReference type="InterPro" id="IPR000182">
    <property type="entry name" value="GNAT_dom"/>
</dbReference>
<evidence type="ECO:0000256" key="2">
    <source>
        <dbReference type="ARBA" id="ARBA00023315"/>
    </source>
</evidence>
<organism evidence="4 5">
    <name type="scientific">Paractinoplanes atraurantiacus</name>
    <dbReference type="NCBI Taxonomy" id="1036182"/>
    <lineage>
        <taxon>Bacteria</taxon>
        <taxon>Bacillati</taxon>
        <taxon>Actinomycetota</taxon>
        <taxon>Actinomycetes</taxon>
        <taxon>Micromonosporales</taxon>
        <taxon>Micromonosporaceae</taxon>
        <taxon>Paractinoplanes</taxon>
    </lineage>
</organism>
<evidence type="ECO:0000313" key="4">
    <source>
        <dbReference type="EMBL" id="SNY28326.1"/>
    </source>
</evidence>
<evidence type="ECO:0000256" key="1">
    <source>
        <dbReference type="ARBA" id="ARBA00022679"/>
    </source>
</evidence>
<dbReference type="CDD" id="cd04301">
    <property type="entry name" value="NAT_SF"/>
    <property type="match status" value="2"/>
</dbReference>
<keyword evidence="5" id="KW-1185">Reference proteome</keyword>
<dbReference type="EMBL" id="OBDY01000003">
    <property type="protein sequence ID" value="SNY28326.1"/>
    <property type="molecule type" value="Genomic_DNA"/>
</dbReference>